<dbReference type="Proteomes" id="UP001209878">
    <property type="component" value="Unassembled WGS sequence"/>
</dbReference>
<reference evidence="1" key="1">
    <citation type="journal article" date="2023" name="Mol. Biol. Evol.">
        <title>Third-Generation Sequencing Reveals the Adaptive Role of the Epigenome in Three Deep-Sea Polychaetes.</title>
        <authorList>
            <person name="Perez M."/>
            <person name="Aroh O."/>
            <person name="Sun Y."/>
            <person name="Lan Y."/>
            <person name="Juniper S.K."/>
            <person name="Young C.R."/>
            <person name="Angers B."/>
            <person name="Qian P.Y."/>
        </authorList>
    </citation>
    <scope>NUCLEOTIDE SEQUENCE</scope>
    <source>
        <strain evidence="1">R07B-5</strain>
    </source>
</reference>
<keyword evidence="2" id="KW-1185">Reference proteome</keyword>
<comment type="caution">
    <text evidence="1">The sequence shown here is derived from an EMBL/GenBank/DDBJ whole genome shotgun (WGS) entry which is preliminary data.</text>
</comment>
<proteinExistence type="predicted"/>
<accession>A0AAD9NQB5</accession>
<protein>
    <submittedName>
        <fullName evidence="1">Uncharacterized protein</fullName>
    </submittedName>
</protein>
<sequence length="88" mass="9503">MTIPYDCYKKVSTSLWFKRTPGKSGEQGLVGNGGCSVGLMSEDECLVPVLIKNATGSDFIVNNPTKGMSHLHLHYPCRHFSGCAGNGR</sequence>
<organism evidence="1 2">
    <name type="scientific">Ridgeia piscesae</name>
    <name type="common">Tubeworm</name>
    <dbReference type="NCBI Taxonomy" id="27915"/>
    <lineage>
        <taxon>Eukaryota</taxon>
        <taxon>Metazoa</taxon>
        <taxon>Spiralia</taxon>
        <taxon>Lophotrochozoa</taxon>
        <taxon>Annelida</taxon>
        <taxon>Polychaeta</taxon>
        <taxon>Sedentaria</taxon>
        <taxon>Canalipalpata</taxon>
        <taxon>Sabellida</taxon>
        <taxon>Siboglinidae</taxon>
        <taxon>Ridgeia</taxon>
    </lineage>
</organism>
<evidence type="ECO:0000313" key="2">
    <source>
        <dbReference type="Proteomes" id="UP001209878"/>
    </source>
</evidence>
<dbReference type="EMBL" id="JAODUO010000725">
    <property type="protein sequence ID" value="KAK2175524.1"/>
    <property type="molecule type" value="Genomic_DNA"/>
</dbReference>
<gene>
    <name evidence="1" type="ORF">NP493_721g02006</name>
</gene>
<evidence type="ECO:0000313" key="1">
    <source>
        <dbReference type="EMBL" id="KAK2175524.1"/>
    </source>
</evidence>
<name>A0AAD9NQB5_RIDPI</name>
<dbReference type="AlphaFoldDB" id="A0AAD9NQB5"/>